<protein>
    <recommendedName>
        <fullName evidence="2">UspA domain-containing protein</fullName>
    </recommendedName>
</protein>
<dbReference type="RefSeq" id="WP_088440496.1">
    <property type="nucleotide sequence ID" value="NZ_BMMC01000017.1"/>
</dbReference>
<dbReference type="AlphaFoldDB" id="A0A246K2I3"/>
<feature type="domain" description="UspA" evidence="2">
    <location>
        <begin position="165"/>
        <end position="268"/>
    </location>
</feature>
<keyword evidence="4" id="KW-1185">Reference proteome</keyword>
<dbReference type="CDD" id="cd00293">
    <property type="entry name" value="USP-like"/>
    <property type="match status" value="1"/>
</dbReference>
<dbReference type="Gene3D" id="3.40.50.12370">
    <property type="match status" value="1"/>
</dbReference>
<gene>
    <name evidence="3" type="ORF">CDQ92_01055</name>
</gene>
<evidence type="ECO:0000313" key="3">
    <source>
        <dbReference type="EMBL" id="OWQ99754.1"/>
    </source>
</evidence>
<dbReference type="PRINTS" id="PR01438">
    <property type="entry name" value="UNVRSLSTRESS"/>
</dbReference>
<dbReference type="EMBL" id="NISK01000001">
    <property type="protein sequence ID" value="OWQ99754.1"/>
    <property type="molecule type" value="Genomic_DNA"/>
</dbReference>
<dbReference type="Pfam" id="PF00582">
    <property type="entry name" value="Usp"/>
    <property type="match status" value="1"/>
</dbReference>
<proteinExistence type="inferred from homology"/>
<evidence type="ECO:0000256" key="1">
    <source>
        <dbReference type="ARBA" id="ARBA00008791"/>
    </source>
</evidence>
<reference evidence="3 4" key="1">
    <citation type="journal article" date="2010" name="Int. J. Syst. Evol. Microbiol.">
        <title>Sphingopyxis bauzanensis sp. nov., a psychrophilic bacterium isolated from soil.</title>
        <authorList>
            <person name="Zhang D.C."/>
            <person name="Liu H.C."/>
            <person name="Xin Y.H."/>
            <person name="Zhou Y.G."/>
            <person name="Schinner F."/>
            <person name="Margesin R."/>
        </authorList>
    </citation>
    <scope>NUCLEOTIDE SEQUENCE [LARGE SCALE GENOMIC DNA]</scope>
    <source>
        <strain evidence="3 4">DSM 22271</strain>
    </source>
</reference>
<dbReference type="InterPro" id="IPR006016">
    <property type="entry name" value="UspA"/>
</dbReference>
<dbReference type="InterPro" id="IPR006015">
    <property type="entry name" value="Universal_stress_UspA"/>
</dbReference>
<dbReference type="SUPFAM" id="SSF52402">
    <property type="entry name" value="Adenine nucleotide alpha hydrolases-like"/>
    <property type="match status" value="2"/>
</dbReference>
<dbReference type="PANTHER" id="PTHR46268">
    <property type="entry name" value="STRESS RESPONSE PROTEIN NHAX"/>
    <property type="match status" value="1"/>
</dbReference>
<organism evidence="3 4">
    <name type="scientific">Sphingopyxis bauzanensis</name>
    <dbReference type="NCBI Taxonomy" id="651663"/>
    <lineage>
        <taxon>Bacteria</taxon>
        <taxon>Pseudomonadati</taxon>
        <taxon>Pseudomonadota</taxon>
        <taxon>Alphaproteobacteria</taxon>
        <taxon>Sphingomonadales</taxon>
        <taxon>Sphingomonadaceae</taxon>
        <taxon>Sphingopyxis</taxon>
    </lineage>
</organism>
<name>A0A246K2I3_9SPHN</name>
<comment type="similarity">
    <text evidence="1">Belongs to the universal stress protein A family.</text>
</comment>
<dbReference type="PANTHER" id="PTHR46268:SF15">
    <property type="entry name" value="UNIVERSAL STRESS PROTEIN HP_0031"/>
    <property type="match status" value="1"/>
</dbReference>
<dbReference type="OrthoDB" id="9804721at2"/>
<sequence length="270" mass="29172">MRNILIHADDGPGMPARLESGLAIGRRHRSHLDLVISSPFQQFIATDPFGGMYLASEQLAKAQAADAALDRRLRADLEREDVPWNVTLADGDVLATLTLAATLADLVIVSLGTADRRRSFTPPMMAGDLAMAVPVPVLAIPEPCGPIDLDAPVMIAWNGSLQAAHALRAAVPLMRDAQQVIMVSVGQDEGQVAADDALRYLSRHTIHAELRHVERSVETIEEALERTARDIGAGLIVMGAFGHTRLRETFFGGVTRYLLESAPAPLLLMH</sequence>
<comment type="caution">
    <text evidence="3">The sequence shown here is derived from an EMBL/GenBank/DDBJ whole genome shotgun (WGS) entry which is preliminary data.</text>
</comment>
<evidence type="ECO:0000259" key="2">
    <source>
        <dbReference type="Pfam" id="PF00582"/>
    </source>
</evidence>
<accession>A0A246K2I3</accession>
<evidence type="ECO:0000313" key="4">
    <source>
        <dbReference type="Proteomes" id="UP000197361"/>
    </source>
</evidence>
<dbReference type="Proteomes" id="UP000197361">
    <property type="component" value="Unassembled WGS sequence"/>
</dbReference>